<evidence type="ECO:0008006" key="5">
    <source>
        <dbReference type="Google" id="ProtNLM"/>
    </source>
</evidence>
<dbReference type="EMBL" id="PDKJ01000031">
    <property type="protein sequence ID" value="RXJ65269.1"/>
    <property type="molecule type" value="Genomic_DNA"/>
</dbReference>
<name>A0A4Q1AL27_9BACT</name>
<evidence type="ECO:0000313" key="3">
    <source>
        <dbReference type="Proteomes" id="UP000289758"/>
    </source>
</evidence>
<dbReference type="Proteomes" id="UP000289758">
    <property type="component" value="Unassembled WGS sequence"/>
</dbReference>
<dbReference type="Proteomes" id="UP000290172">
    <property type="component" value="Unassembled WGS sequence"/>
</dbReference>
<evidence type="ECO:0000313" key="2">
    <source>
        <dbReference type="EMBL" id="RXK05601.1"/>
    </source>
</evidence>
<reference evidence="3 4" key="1">
    <citation type="submission" date="2017-10" db="EMBL/GenBank/DDBJ databases">
        <title>Genomics of the genus Arcobacter.</title>
        <authorList>
            <person name="Perez-Cataluna A."/>
            <person name="Figueras M.J."/>
        </authorList>
    </citation>
    <scope>NUCLEOTIDE SEQUENCE [LARGE SCALE GENOMIC DNA]</scope>
    <source>
        <strain evidence="2 3">CECT 8441</strain>
        <strain evidence="1 4">CECT 8993</strain>
    </source>
</reference>
<comment type="caution">
    <text evidence="2">The sequence shown here is derived from an EMBL/GenBank/DDBJ whole genome shotgun (WGS) entry which is preliminary data.</text>
</comment>
<sequence length="153" mass="17935">MMEALEKEAEQNNLNLGISSNIFTIFIELTQNMMNYSKSKNLEYDENSPEGLILVTKDIDDCYYIHSQNIITEDDKNRIEPKLEKIVDMSKEEIKKEYRLLRKSGKDSHGKGAGIGFYEIAKRSDGIKFEFNKITDEKYYFHFISKIKTNKEK</sequence>
<evidence type="ECO:0000313" key="1">
    <source>
        <dbReference type="EMBL" id="RXJ65269.1"/>
    </source>
</evidence>
<gene>
    <name evidence="2" type="ORF">CRV07_07985</name>
    <name evidence="1" type="ORF">CRV08_15585</name>
</gene>
<dbReference type="EMBL" id="PDKK01000006">
    <property type="protein sequence ID" value="RXK05601.1"/>
    <property type="molecule type" value="Genomic_DNA"/>
</dbReference>
<protein>
    <recommendedName>
        <fullName evidence="5">Histidine kinase/HSP90-like ATPase domain-containing protein</fullName>
    </recommendedName>
</protein>
<proteinExistence type="predicted"/>
<organism evidence="2 3">
    <name type="scientific">Halarcobacter ebronensis</name>
    <dbReference type="NCBI Taxonomy" id="1462615"/>
    <lineage>
        <taxon>Bacteria</taxon>
        <taxon>Pseudomonadati</taxon>
        <taxon>Campylobacterota</taxon>
        <taxon>Epsilonproteobacteria</taxon>
        <taxon>Campylobacterales</taxon>
        <taxon>Arcobacteraceae</taxon>
        <taxon>Halarcobacter</taxon>
    </lineage>
</organism>
<accession>A0A4Q1AL27</accession>
<dbReference type="AlphaFoldDB" id="A0A4Q1AL27"/>
<keyword evidence="3" id="KW-1185">Reference proteome</keyword>
<dbReference type="OrthoDB" id="5365713at2"/>
<dbReference type="Pfam" id="PF19788">
    <property type="entry name" value="DUF6272"/>
    <property type="match status" value="1"/>
</dbReference>
<dbReference type="NCBIfam" id="NF038262">
    <property type="entry name" value="SiaB_fam_kinase"/>
    <property type="match status" value="1"/>
</dbReference>
<dbReference type="InterPro" id="IPR046239">
    <property type="entry name" value="DUF6272"/>
</dbReference>
<evidence type="ECO:0000313" key="4">
    <source>
        <dbReference type="Proteomes" id="UP000290172"/>
    </source>
</evidence>